<protein>
    <recommendedName>
        <fullName evidence="6">Cytochrome c domain-containing protein</fullName>
    </recommendedName>
</protein>
<evidence type="ECO:0000313" key="8">
    <source>
        <dbReference type="Proteomes" id="UP000194639"/>
    </source>
</evidence>
<accession>A0A252A733</accession>
<dbReference type="AlphaFoldDB" id="A0A252A733"/>
<gene>
    <name evidence="7" type="ORF">HK12_03420</name>
</gene>
<dbReference type="InterPro" id="IPR009056">
    <property type="entry name" value="Cyt_c-like_dom"/>
</dbReference>
<feature type="chain" id="PRO_5013010316" description="Cytochrome c domain-containing protein" evidence="5">
    <location>
        <begin position="26"/>
        <end position="123"/>
    </location>
</feature>
<dbReference type="EMBL" id="JOMO01000002">
    <property type="protein sequence ID" value="OUI85382.1"/>
    <property type="molecule type" value="Genomic_DNA"/>
</dbReference>
<dbReference type="RefSeq" id="WP_086551450.1">
    <property type="nucleotide sequence ID" value="NZ_JOMO01000002.1"/>
</dbReference>
<evidence type="ECO:0000256" key="1">
    <source>
        <dbReference type="ARBA" id="ARBA00022617"/>
    </source>
</evidence>
<keyword evidence="3 4" id="KW-0408">Iron</keyword>
<feature type="signal peptide" evidence="5">
    <location>
        <begin position="1"/>
        <end position="25"/>
    </location>
</feature>
<evidence type="ECO:0000259" key="6">
    <source>
        <dbReference type="PROSITE" id="PS51007"/>
    </source>
</evidence>
<evidence type="ECO:0000256" key="3">
    <source>
        <dbReference type="ARBA" id="ARBA00023004"/>
    </source>
</evidence>
<keyword evidence="5" id="KW-0732">Signal</keyword>
<organism evidence="7 8">
    <name type="scientific">Acetobacter orientalis</name>
    <dbReference type="NCBI Taxonomy" id="146474"/>
    <lineage>
        <taxon>Bacteria</taxon>
        <taxon>Pseudomonadati</taxon>
        <taxon>Pseudomonadota</taxon>
        <taxon>Alphaproteobacteria</taxon>
        <taxon>Acetobacterales</taxon>
        <taxon>Acetobacteraceae</taxon>
        <taxon>Acetobacter</taxon>
    </lineage>
</organism>
<dbReference type="Pfam" id="PF13442">
    <property type="entry name" value="Cytochrome_CBB3"/>
    <property type="match status" value="1"/>
</dbReference>
<dbReference type="GO" id="GO:0020037">
    <property type="term" value="F:heme binding"/>
    <property type="evidence" value="ECO:0007669"/>
    <property type="project" value="InterPro"/>
</dbReference>
<evidence type="ECO:0000313" key="7">
    <source>
        <dbReference type="EMBL" id="OUI85382.1"/>
    </source>
</evidence>
<name>A0A252A733_9PROT</name>
<dbReference type="GO" id="GO:0046872">
    <property type="term" value="F:metal ion binding"/>
    <property type="evidence" value="ECO:0007669"/>
    <property type="project" value="UniProtKB-KW"/>
</dbReference>
<comment type="caution">
    <text evidence="7">The sequence shown here is derived from an EMBL/GenBank/DDBJ whole genome shotgun (WGS) entry which is preliminary data.</text>
</comment>
<evidence type="ECO:0000256" key="5">
    <source>
        <dbReference type="SAM" id="SignalP"/>
    </source>
</evidence>
<dbReference type="SUPFAM" id="SSF46626">
    <property type="entry name" value="Cytochrome c"/>
    <property type="match status" value="1"/>
</dbReference>
<dbReference type="GO" id="GO:0009055">
    <property type="term" value="F:electron transfer activity"/>
    <property type="evidence" value="ECO:0007669"/>
    <property type="project" value="InterPro"/>
</dbReference>
<dbReference type="Proteomes" id="UP000194639">
    <property type="component" value="Unassembled WGS sequence"/>
</dbReference>
<keyword evidence="1 4" id="KW-0349">Heme</keyword>
<dbReference type="Gene3D" id="1.10.760.10">
    <property type="entry name" value="Cytochrome c-like domain"/>
    <property type="match status" value="1"/>
</dbReference>
<evidence type="ECO:0000256" key="4">
    <source>
        <dbReference type="PROSITE-ProRule" id="PRU00433"/>
    </source>
</evidence>
<sequence length="123" mass="12827">MQSILRFTQITVCGLLVVLPAQGRAAPQAAGSAAPSQQVAHGVALYKQRCGACHNTPSRSLDEAPLLAGPAFAQKWLARPAALFQKIRYSMPQDNPGTLSDEEAQALVAALASGYISGKAPAK</sequence>
<reference evidence="7 8" key="1">
    <citation type="submission" date="2014-06" db="EMBL/GenBank/DDBJ databases">
        <authorList>
            <person name="Ju J."/>
            <person name="Zhang J."/>
        </authorList>
    </citation>
    <scope>NUCLEOTIDE SEQUENCE [LARGE SCALE GENOMIC DNA]</scope>
    <source>
        <strain evidence="7">DmW_045</strain>
    </source>
</reference>
<feature type="domain" description="Cytochrome c" evidence="6">
    <location>
        <begin position="37"/>
        <end position="115"/>
    </location>
</feature>
<proteinExistence type="predicted"/>
<evidence type="ECO:0000256" key="2">
    <source>
        <dbReference type="ARBA" id="ARBA00022723"/>
    </source>
</evidence>
<dbReference type="InterPro" id="IPR036909">
    <property type="entry name" value="Cyt_c-like_dom_sf"/>
</dbReference>
<dbReference type="PROSITE" id="PS51007">
    <property type="entry name" value="CYTC"/>
    <property type="match status" value="1"/>
</dbReference>
<keyword evidence="2 4" id="KW-0479">Metal-binding</keyword>